<organism evidence="6 7">
    <name type="scientific">Rarobacter faecitabidus</name>
    <dbReference type="NCBI Taxonomy" id="13243"/>
    <lineage>
        <taxon>Bacteria</taxon>
        <taxon>Bacillati</taxon>
        <taxon>Actinomycetota</taxon>
        <taxon>Actinomycetes</taxon>
        <taxon>Micrococcales</taxon>
        <taxon>Rarobacteraceae</taxon>
        <taxon>Rarobacter</taxon>
    </lineage>
</organism>
<feature type="transmembrane region" description="Helical" evidence="5">
    <location>
        <begin position="234"/>
        <end position="260"/>
    </location>
</feature>
<feature type="transmembrane region" description="Helical" evidence="5">
    <location>
        <begin position="151"/>
        <end position="168"/>
    </location>
</feature>
<keyword evidence="2 5" id="KW-0812">Transmembrane</keyword>
<feature type="transmembrane region" description="Helical" evidence="5">
    <location>
        <begin position="384"/>
        <end position="402"/>
    </location>
</feature>
<dbReference type="PANTHER" id="PTHR23514:SF13">
    <property type="entry name" value="INNER MEMBRANE PROTEIN YBJJ"/>
    <property type="match status" value="1"/>
</dbReference>
<reference evidence="6 7" key="1">
    <citation type="submission" date="2019-06" db="EMBL/GenBank/DDBJ databases">
        <title>Sequencing the genomes of 1000 actinobacteria strains.</title>
        <authorList>
            <person name="Klenk H.-P."/>
        </authorList>
    </citation>
    <scope>NUCLEOTIDE SEQUENCE [LARGE SCALE GENOMIC DNA]</scope>
    <source>
        <strain evidence="6 7">DSM 4813</strain>
    </source>
</reference>
<comment type="caution">
    <text evidence="6">The sequence shown here is derived from an EMBL/GenBank/DDBJ whole genome shotgun (WGS) entry which is preliminary data.</text>
</comment>
<sequence length="419" mass="41804">MHPVQRAHSALPTPSSARISVAAFAQFTVFGVSSASWLSRLPAIKREFELSDSQFGAYLLVISLGGLIALFIVGGVVARLGGPRSARAAAVVYILAMLLLCAALLTTNGVLLLLALAACGFAGASTNVPMNLAASDIGRRVGRENLSQFHALYSIGAVLGAGIGSLSARLEVAAAAQVASVGLAAGIVMFLLAPAMFDKAASGAAGGAQRGAGGPLAMLRTSLRAWREPRTIKIGALVFFGSLSEGTANAWLAIAIVSGFSASEATGALALSVFTAAMTIGRFLGPVVIGSLGRPRTVIVTGVIGATGLSLFVLSPLGPAMWTGIVLWGIGAALSGPLAIAAAADDPAGAASRLAVASSCGSAAEIAAPPAFGALAQAVGPRHMLLAVVLAIGATLVLSPAVKPLKQSAKSDGPDPERS</sequence>
<feature type="transmembrane region" description="Helical" evidence="5">
    <location>
        <begin position="111"/>
        <end position="130"/>
    </location>
</feature>
<feature type="transmembrane region" description="Helical" evidence="5">
    <location>
        <begin position="88"/>
        <end position="105"/>
    </location>
</feature>
<feature type="transmembrane region" description="Helical" evidence="5">
    <location>
        <begin position="174"/>
        <end position="193"/>
    </location>
</feature>
<evidence type="ECO:0000256" key="4">
    <source>
        <dbReference type="ARBA" id="ARBA00023136"/>
    </source>
</evidence>
<comment type="subcellular location">
    <subcellularLocation>
        <location evidence="1">Membrane</location>
        <topology evidence="1">Multi-pass membrane protein</topology>
    </subcellularLocation>
</comment>
<dbReference type="OrthoDB" id="9809599at2"/>
<dbReference type="InterPro" id="IPR036259">
    <property type="entry name" value="MFS_trans_sf"/>
</dbReference>
<dbReference type="SUPFAM" id="SSF103473">
    <property type="entry name" value="MFS general substrate transporter"/>
    <property type="match status" value="1"/>
</dbReference>
<dbReference type="InterPro" id="IPR051788">
    <property type="entry name" value="MFS_Transporter"/>
</dbReference>
<dbReference type="PANTHER" id="PTHR23514">
    <property type="entry name" value="BYPASS OF STOP CODON PROTEIN 6"/>
    <property type="match status" value="1"/>
</dbReference>
<keyword evidence="3 5" id="KW-1133">Transmembrane helix</keyword>
<feature type="transmembrane region" description="Helical" evidence="5">
    <location>
        <begin position="320"/>
        <end position="342"/>
    </location>
</feature>
<keyword evidence="4 5" id="KW-0472">Membrane</keyword>
<dbReference type="InterPro" id="IPR011701">
    <property type="entry name" value="MFS"/>
</dbReference>
<evidence type="ECO:0000256" key="5">
    <source>
        <dbReference type="SAM" id="Phobius"/>
    </source>
</evidence>
<evidence type="ECO:0000256" key="2">
    <source>
        <dbReference type="ARBA" id="ARBA00022692"/>
    </source>
</evidence>
<name>A0A542ZV79_RARFA</name>
<feature type="transmembrane region" description="Helical" evidence="5">
    <location>
        <begin position="21"/>
        <end position="38"/>
    </location>
</feature>
<dbReference type="GO" id="GO:0022857">
    <property type="term" value="F:transmembrane transporter activity"/>
    <property type="evidence" value="ECO:0007669"/>
    <property type="project" value="InterPro"/>
</dbReference>
<dbReference type="EMBL" id="VFOS01000001">
    <property type="protein sequence ID" value="TQL64267.1"/>
    <property type="molecule type" value="Genomic_DNA"/>
</dbReference>
<accession>A0A542ZV79</accession>
<feature type="transmembrane region" description="Helical" evidence="5">
    <location>
        <begin position="266"/>
        <end position="285"/>
    </location>
</feature>
<dbReference type="GO" id="GO:0016020">
    <property type="term" value="C:membrane"/>
    <property type="evidence" value="ECO:0007669"/>
    <property type="project" value="UniProtKB-SubCell"/>
</dbReference>
<dbReference type="Gene3D" id="1.20.1250.20">
    <property type="entry name" value="MFS general substrate transporter like domains"/>
    <property type="match status" value="2"/>
</dbReference>
<dbReference type="AlphaFoldDB" id="A0A542ZV79"/>
<keyword evidence="7" id="KW-1185">Reference proteome</keyword>
<evidence type="ECO:0000256" key="1">
    <source>
        <dbReference type="ARBA" id="ARBA00004141"/>
    </source>
</evidence>
<evidence type="ECO:0000313" key="7">
    <source>
        <dbReference type="Proteomes" id="UP000315389"/>
    </source>
</evidence>
<proteinExistence type="predicted"/>
<dbReference type="Proteomes" id="UP000315389">
    <property type="component" value="Unassembled WGS sequence"/>
</dbReference>
<protein>
    <submittedName>
        <fullName evidence="6">Fucose permease</fullName>
    </submittedName>
</protein>
<feature type="transmembrane region" description="Helical" evidence="5">
    <location>
        <begin position="58"/>
        <end position="81"/>
    </location>
</feature>
<evidence type="ECO:0000313" key="6">
    <source>
        <dbReference type="EMBL" id="TQL64267.1"/>
    </source>
</evidence>
<feature type="transmembrane region" description="Helical" evidence="5">
    <location>
        <begin position="297"/>
        <end position="314"/>
    </location>
</feature>
<dbReference type="RefSeq" id="WP_142119090.1">
    <property type="nucleotide sequence ID" value="NZ_BAAASV010000003.1"/>
</dbReference>
<gene>
    <name evidence="6" type="ORF">FB461_0765</name>
</gene>
<evidence type="ECO:0000256" key="3">
    <source>
        <dbReference type="ARBA" id="ARBA00022989"/>
    </source>
</evidence>
<dbReference type="Pfam" id="PF07690">
    <property type="entry name" value="MFS_1"/>
    <property type="match status" value="1"/>
</dbReference>